<evidence type="ECO:0000313" key="3">
    <source>
        <dbReference type="Proteomes" id="UP000240708"/>
    </source>
</evidence>
<dbReference type="Pfam" id="PF00903">
    <property type="entry name" value="Glyoxalase"/>
    <property type="match status" value="1"/>
</dbReference>
<protein>
    <submittedName>
        <fullName evidence="2">Catechol 2,3-dioxygenase-like lactoylglutathione lyase family enzyme</fullName>
    </submittedName>
</protein>
<evidence type="ECO:0000259" key="1">
    <source>
        <dbReference type="PROSITE" id="PS51819"/>
    </source>
</evidence>
<keyword evidence="3" id="KW-1185">Reference proteome</keyword>
<accession>A0A2P8EEL1</accession>
<keyword evidence="2" id="KW-0560">Oxidoreductase</keyword>
<comment type="caution">
    <text evidence="2">The sequence shown here is derived from an EMBL/GenBank/DDBJ whole genome shotgun (WGS) entry which is preliminary data.</text>
</comment>
<dbReference type="GO" id="GO:0051213">
    <property type="term" value="F:dioxygenase activity"/>
    <property type="evidence" value="ECO:0007669"/>
    <property type="project" value="UniProtKB-KW"/>
</dbReference>
<evidence type="ECO:0000313" key="2">
    <source>
        <dbReference type="EMBL" id="PSL07909.1"/>
    </source>
</evidence>
<dbReference type="EMBL" id="PYGF01000001">
    <property type="protein sequence ID" value="PSL07909.1"/>
    <property type="molecule type" value="Genomic_DNA"/>
</dbReference>
<keyword evidence="2" id="KW-0456">Lyase</keyword>
<dbReference type="AlphaFoldDB" id="A0A2P8EEL1"/>
<gene>
    <name evidence="2" type="ORF">CLV48_101849</name>
</gene>
<dbReference type="InterPro" id="IPR004360">
    <property type="entry name" value="Glyas_Fos-R_dOase_dom"/>
</dbReference>
<dbReference type="SUPFAM" id="SSF54593">
    <property type="entry name" value="Glyoxalase/Bleomycin resistance protein/Dihydroxybiphenyl dioxygenase"/>
    <property type="match status" value="1"/>
</dbReference>
<sequence>MKTVLQIDAMKYSQIKETCLYISDLDLAEDFYGYILEMPVISKVDGRHIFFRCGTSVLLCFIPEITKNEKTLPLHFAYGKQHIAFEVDKEDYLNTKRKFLDKGIKITHEQLWKNELESFYFEDPFGHVLEIVPKGIWE</sequence>
<dbReference type="GO" id="GO:0016829">
    <property type="term" value="F:lyase activity"/>
    <property type="evidence" value="ECO:0007669"/>
    <property type="project" value="UniProtKB-KW"/>
</dbReference>
<dbReference type="PROSITE" id="PS51819">
    <property type="entry name" value="VOC"/>
    <property type="match status" value="1"/>
</dbReference>
<dbReference type="InterPro" id="IPR029068">
    <property type="entry name" value="Glyas_Bleomycin-R_OHBP_Dase"/>
</dbReference>
<feature type="domain" description="VOC" evidence="1">
    <location>
        <begin position="14"/>
        <end position="134"/>
    </location>
</feature>
<name>A0A2P8EEL1_9BACT</name>
<keyword evidence="2" id="KW-0223">Dioxygenase</keyword>
<dbReference type="Gene3D" id="3.10.180.10">
    <property type="entry name" value="2,3-Dihydroxybiphenyl 1,2-Dioxygenase, domain 1"/>
    <property type="match status" value="1"/>
</dbReference>
<dbReference type="Proteomes" id="UP000240708">
    <property type="component" value="Unassembled WGS sequence"/>
</dbReference>
<dbReference type="InterPro" id="IPR037523">
    <property type="entry name" value="VOC_core"/>
</dbReference>
<proteinExistence type="predicted"/>
<organism evidence="2 3">
    <name type="scientific">Cecembia rubra</name>
    <dbReference type="NCBI Taxonomy" id="1485585"/>
    <lineage>
        <taxon>Bacteria</taxon>
        <taxon>Pseudomonadati</taxon>
        <taxon>Bacteroidota</taxon>
        <taxon>Cytophagia</taxon>
        <taxon>Cytophagales</taxon>
        <taxon>Cyclobacteriaceae</taxon>
        <taxon>Cecembia</taxon>
    </lineage>
</organism>
<reference evidence="2 3" key="1">
    <citation type="submission" date="2018-03" db="EMBL/GenBank/DDBJ databases">
        <title>Genomic Encyclopedia of Archaeal and Bacterial Type Strains, Phase II (KMG-II): from individual species to whole genera.</title>
        <authorList>
            <person name="Goeker M."/>
        </authorList>
    </citation>
    <scope>NUCLEOTIDE SEQUENCE [LARGE SCALE GENOMIC DNA]</scope>
    <source>
        <strain evidence="2 3">DSM 28057</strain>
    </source>
</reference>